<dbReference type="RefSeq" id="WP_043227177.1">
    <property type="nucleotide sequence ID" value="NZ_BNDW01000102.1"/>
</dbReference>
<evidence type="ECO:0000256" key="2">
    <source>
        <dbReference type="ARBA" id="ARBA00022475"/>
    </source>
</evidence>
<accession>A0ABQ3PNC4</accession>
<evidence type="ECO:0000313" key="11">
    <source>
        <dbReference type="EMBL" id="GHI26515.1"/>
    </source>
</evidence>
<feature type="domain" description="Pycsar effector protein" evidence="10">
    <location>
        <begin position="34"/>
        <end position="189"/>
    </location>
</feature>
<gene>
    <name evidence="11" type="ORF">Shyd_78860</name>
</gene>
<evidence type="ECO:0000256" key="7">
    <source>
        <dbReference type="ARBA" id="ARBA00023136"/>
    </source>
</evidence>
<organism evidence="11 12">
    <name type="scientific">Streptomyces hydrogenans</name>
    <dbReference type="NCBI Taxonomy" id="1873719"/>
    <lineage>
        <taxon>Bacteria</taxon>
        <taxon>Bacillati</taxon>
        <taxon>Actinomycetota</taxon>
        <taxon>Actinomycetes</taxon>
        <taxon>Kitasatosporales</taxon>
        <taxon>Streptomycetaceae</taxon>
        <taxon>Streptomyces</taxon>
    </lineage>
</organism>
<evidence type="ECO:0000313" key="12">
    <source>
        <dbReference type="Proteomes" id="UP001052739"/>
    </source>
</evidence>
<keyword evidence="2" id="KW-1003">Cell membrane</keyword>
<feature type="compositionally biased region" description="Pro residues" evidence="8">
    <location>
        <begin position="1"/>
        <end position="27"/>
    </location>
</feature>
<evidence type="ECO:0000256" key="3">
    <source>
        <dbReference type="ARBA" id="ARBA00022692"/>
    </source>
</evidence>
<feature type="region of interest" description="Disordered" evidence="8">
    <location>
        <begin position="1"/>
        <end position="30"/>
    </location>
</feature>
<evidence type="ECO:0000256" key="6">
    <source>
        <dbReference type="ARBA" id="ARBA00023118"/>
    </source>
</evidence>
<evidence type="ECO:0000259" key="10">
    <source>
        <dbReference type="Pfam" id="PF18967"/>
    </source>
</evidence>
<keyword evidence="3 9" id="KW-0812">Transmembrane</keyword>
<keyword evidence="5 9" id="KW-1133">Transmembrane helix</keyword>
<keyword evidence="6" id="KW-0051">Antiviral defense</keyword>
<evidence type="ECO:0000256" key="8">
    <source>
        <dbReference type="SAM" id="MobiDB-lite"/>
    </source>
</evidence>
<evidence type="ECO:0000256" key="4">
    <source>
        <dbReference type="ARBA" id="ARBA00022741"/>
    </source>
</evidence>
<evidence type="ECO:0000256" key="9">
    <source>
        <dbReference type="SAM" id="Phobius"/>
    </source>
</evidence>
<dbReference type="EMBL" id="BNDW01000102">
    <property type="protein sequence ID" value="GHI26515.1"/>
    <property type="molecule type" value="Genomic_DNA"/>
</dbReference>
<proteinExistence type="predicted"/>
<dbReference type="Proteomes" id="UP001052739">
    <property type="component" value="Unassembled WGS sequence"/>
</dbReference>
<feature type="transmembrane region" description="Helical" evidence="9">
    <location>
        <begin position="168"/>
        <end position="190"/>
    </location>
</feature>
<feature type="transmembrane region" description="Helical" evidence="9">
    <location>
        <begin position="86"/>
        <end position="106"/>
    </location>
</feature>
<sequence length="191" mass="19756">MSAPAPAPVPAPTPEPGTAPPAAPVPVPGGRTTERLLAELRLEAARADTKGSVLVAAQGMAAAALVGVLAVRGWHPSQLAVLGQVMWWAGAACFLVSLIALLMAVVPRYRAVDWRPGAPLTHFADIRGAARHGRAALEEALRETDRSPGTAVLSSLVENSRIVSIKYAWLRAGMAGFTLALVLLPGALLVG</sequence>
<keyword evidence="12" id="KW-1185">Reference proteome</keyword>
<keyword evidence="4" id="KW-0547">Nucleotide-binding</keyword>
<dbReference type="Pfam" id="PF18967">
    <property type="entry name" value="PycTM"/>
    <property type="match status" value="1"/>
</dbReference>
<name>A0ABQ3PNC4_9ACTN</name>
<evidence type="ECO:0000256" key="5">
    <source>
        <dbReference type="ARBA" id="ARBA00022989"/>
    </source>
</evidence>
<reference evidence="11" key="1">
    <citation type="submission" date="2024-05" db="EMBL/GenBank/DDBJ databases">
        <title>Whole genome shotgun sequence of Streptomyces hydrogenans NBRC 13475.</title>
        <authorList>
            <person name="Komaki H."/>
            <person name="Tamura T."/>
        </authorList>
    </citation>
    <scope>NUCLEOTIDE SEQUENCE</scope>
    <source>
        <strain evidence="11">NBRC 13475</strain>
    </source>
</reference>
<comment type="subcellular location">
    <subcellularLocation>
        <location evidence="1">Cell membrane</location>
    </subcellularLocation>
</comment>
<protein>
    <recommendedName>
        <fullName evidence="10">Pycsar effector protein domain-containing protein</fullName>
    </recommendedName>
</protein>
<dbReference type="InterPro" id="IPR043760">
    <property type="entry name" value="PycTM_dom"/>
</dbReference>
<comment type="caution">
    <text evidence="11">The sequence shown here is derived from an EMBL/GenBank/DDBJ whole genome shotgun (WGS) entry which is preliminary data.</text>
</comment>
<keyword evidence="7 9" id="KW-0472">Membrane</keyword>
<feature type="transmembrane region" description="Helical" evidence="9">
    <location>
        <begin position="51"/>
        <end position="74"/>
    </location>
</feature>
<evidence type="ECO:0000256" key="1">
    <source>
        <dbReference type="ARBA" id="ARBA00004236"/>
    </source>
</evidence>